<comment type="subcellular location">
    <subcellularLocation>
        <location evidence="1">Nucleus</location>
    </subcellularLocation>
</comment>
<dbReference type="GO" id="GO:0031144">
    <property type="term" value="P:proteasome localization"/>
    <property type="evidence" value="ECO:0007669"/>
    <property type="project" value="InterPro"/>
</dbReference>
<dbReference type="Gene3D" id="1.20.58.1590">
    <property type="entry name" value="Tethering factor for nuclear proteasome Cut8/Sts1"/>
    <property type="match status" value="1"/>
</dbReference>
<sequence>MNFSTNLNIRPSQLLEMALRELHIERADDSVMIDDDDESTISRDTDTERSFLRRRSIDERVLAPRLSSMENSLSEHINTSVPSLDEIVIRQRGRPKKPAKISWSPIKSPLFKTPTKNNTGTLHMSLLSPSPAKKLFTNNNNSSTSMILRNSPRKRILNDPDPSSSSTPYSTPTKRIRFEERPMSASNPEIPLKTLLKGLSHAQLINIIQEISARDETIDKEIRNNIPLPDLKPFEDELCSLRKSVTKSSPRSRLSMQSKTDSSAYSRASPHLSTFKKALMNHCKILNDSQHFDALIDYILIAWTYVRGLPIWDEPQHNLIRKDCFKLLTLNAKNALRFGGMNLGVDRLKNFRNKFKSMLNDFDELAKCKEALNALIERI</sequence>
<evidence type="ECO:0000256" key="3">
    <source>
        <dbReference type="ARBA" id="ARBA00023242"/>
    </source>
</evidence>
<keyword evidence="6" id="KW-1185">Reference proteome</keyword>
<feature type="region of interest" description="Disordered" evidence="4">
    <location>
        <begin position="133"/>
        <end position="181"/>
    </location>
</feature>
<dbReference type="GO" id="GO:0031965">
    <property type="term" value="C:nuclear membrane"/>
    <property type="evidence" value="ECO:0007669"/>
    <property type="project" value="TreeGrafter"/>
</dbReference>
<comment type="caution">
    <text evidence="5">The sequence shown here is derived from an EMBL/GenBank/DDBJ whole genome shotgun (WGS) entry which is preliminary data.</text>
</comment>
<feature type="compositionally biased region" description="Low complexity" evidence="4">
    <location>
        <begin position="162"/>
        <end position="173"/>
    </location>
</feature>
<dbReference type="InterPro" id="IPR013868">
    <property type="entry name" value="Cut8/Sts1_fam"/>
</dbReference>
<dbReference type="Proteomes" id="UP001107558">
    <property type="component" value="Chromosome 2"/>
</dbReference>
<dbReference type="GO" id="GO:0070628">
    <property type="term" value="F:proteasome binding"/>
    <property type="evidence" value="ECO:0007669"/>
    <property type="project" value="TreeGrafter"/>
</dbReference>
<feature type="compositionally biased region" description="Polar residues" evidence="4">
    <location>
        <begin position="136"/>
        <end position="148"/>
    </location>
</feature>
<feature type="region of interest" description="Disordered" evidence="4">
    <location>
        <begin position="245"/>
        <end position="265"/>
    </location>
</feature>
<reference evidence="5" key="1">
    <citation type="submission" date="2021-03" db="EMBL/GenBank/DDBJ databases">
        <title>Chromosome level genome of the anhydrobiotic midge Polypedilum vanderplanki.</title>
        <authorList>
            <person name="Yoshida Y."/>
            <person name="Kikawada T."/>
            <person name="Gusev O."/>
        </authorList>
    </citation>
    <scope>NUCLEOTIDE SEQUENCE</scope>
    <source>
        <strain evidence="5">NIAS01</strain>
        <tissue evidence="5">Whole body or cell culture</tissue>
    </source>
</reference>
<evidence type="ECO:0000256" key="2">
    <source>
        <dbReference type="ARBA" id="ARBA00006199"/>
    </source>
</evidence>
<gene>
    <name evidence="5" type="ORF">PVAND_007274</name>
</gene>
<evidence type="ECO:0000256" key="1">
    <source>
        <dbReference type="ARBA" id="ARBA00004123"/>
    </source>
</evidence>
<organism evidence="5 6">
    <name type="scientific">Polypedilum vanderplanki</name>
    <name type="common">Sleeping chironomid midge</name>
    <dbReference type="NCBI Taxonomy" id="319348"/>
    <lineage>
        <taxon>Eukaryota</taxon>
        <taxon>Metazoa</taxon>
        <taxon>Ecdysozoa</taxon>
        <taxon>Arthropoda</taxon>
        <taxon>Hexapoda</taxon>
        <taxon>Insecta</taxon>
        <taxon>Pterygota</taxon>
        <taxon>Neoptera</taxon>
        <taxon>Endopterygota</taxon>
        <taxon>Diptera</taxon>
        <taxon>Nematocera</taxon>
        <taxon>Chironomoidea</taxon>
        <taxon>Chironomidae</taxon>
        <taxon>Chironominae</taxon>
        <taxon>Polypedilum</taxon>
        <taxon>Polypedilum</taxon>
    </lineage>
</organism>
<accession>A0A9J6C6B4</accession>
<dbReference type="PANTHER" id="PTHR28032">
    <property type="entry name" value="FI02826P"/>
    <property type="match status" value="1"/>
</dbReference>
<dbReference type="Pfam" id="PF08559">
    <property type="entry name" value="Cut8"/>
    <property type="match status" value="1"/>
</dbReference>
<proteinExistence type="inferred from homology"/>
<dbReference type="GO" id="GO:0071630">
    <property type="term" value="P:nuclear protein quality control by the ubiquitin-proteasome system"/>
    <property type="evidence" value="ECO:0007669"/>
    <property type="project" value="InterPro"/>
</dbReference>
<dbReference type="OrthoDB" id="10061064at2759"/>
<protein>
    <submittedName>
        <fullName evidence="5">Uncharacterized protein</fullName>
    </submittedName>
</protein>
<evidence type="ECO:0000313" key="6">
    <source>
        <dbReference type="Proteomes" id="UP001107558"/>
    </source>
</evidence>
<feature type="compositionally biased region" description="Polar residues" evidence="4">
    <location>
        <begin position="246"/>
        <end position="265"/>
    </location>
</feature>
<name>A0A9J6C6B4_POLVA</name>
<dbReference type="AlphaFoldDB" id="A0A9J6C6B4"/>
<evidence type="ECO:0000313" key="5">
    <source>
        <dbReference type="EMBL" id="KAG5677519.1"/>
    </source>
</evidence>
<evidence type="ECO:0000256" key="4">
    <source>
        <dbReference type="SAM" id="MobiDB-lite"/>
    </source>
</evidence>
<dbReference type="InterPro" id="IPR038422">
    <property type="entry name" value="Cut8/Sts1_sf"/>
</dbReference>
<dbReference type="EMBL" id="JADBJN010000002">
    <property type="protein sequence ID" value="KAG5677519.1"/>
    <property type="molecule type" value="Genomic_DNA"/>
</dbReference>
<comment type="similarity">
    <text evidence="2">Belongs to the cut8/STS1 family.</text>
</comment>
<dbReference type="PANTHER" id="PTHR28032:SF1">
    <property type="entry name" value="FI02826P"/>
    <property type="match status" value="1"/>
</dbReference>
<keyword evidence="3" id="KW-0539">Nucleus</keyword>